<feature type="domain" description="Roadblock/LAMTOR2" evidence="2">
    <location>
        <begin position="4"/>
        <end position="93"/>
    </location>
</feature>
<gene>
    <name evidence="3" type="primary">DYNLRB1</name>
</gene>
<dbReference type="FunFam" id="3.30.450.30:FF:000009">
    <property type="entry name" value="Dynein light chain roadblock"/>
    <property type="match status" value="1"/>
</dbReference>
<dbReference type="SUPFAM" id="SSF103196">
    <property type="entry name" value="Roadblock/LC7 domain"/>
    <property type="match status" value="1"/>
</dbReference>
<name>A0A8C5QN22_9ANUR</name>
<comment type="similarity">
    <text evidence="1">Belongs to the GAMAD family.</text>
</comment>
<keyword evidence="4" id="KW-1185">Reference proteome</keyword>
<dbReference type="SMART" id="SM00960">
    <property type="entry name" value="Robl_LC7"/>
    <property type="match status" value="1"/>
</dbReference>
<reference evidence="3" key="1">
    <citation type="submission" date="2025-08" db="UniProtKB">
        <authorList>
            <consortium name="Ensembl"/>
        </authorList>
    </citation>
    <scope>IDENTIFICATION</scope>
</reference>
<dbReference type="Gene3D" id="3.30.450.30">
    <property type="entry name" value="Dynein light chain 2a, cytoplasmic"/>
    <property type="match status" value="1"/>
</dbReference>
<evidence type="ECO:0000313" key="3">
    <source>
        <dbReference type="Ensembl" id="ENSLLEP00000040646.1"/>
    </source>
</evidence>
<dbReference type="Proteomes" id="UP000694569">
    <property type="component" value="Unplaced"/>
</dbReference>
<dbReference type="Ensembl" id="ENSLLET00000042295.1">
    <property type="protein sequence ID" value="ENSLLEP00000040646.1"/>
    <property type="gene ID" value="ENSLLEG00000025869.1"/>
</dbReference>
<organism evidence="3 4">
    <name type="scientific">Leptobrachium leishanense</name>
    <name type="common">Leishan spiny toad</name>
    <dbReference type="NCBI Taxonomy" id="445787"/>
    <lineage>
        <taxon>Eukaryota</taxon>
        <taxon>Metazoa</taxon>
        <taxon>Chordata</taxon>
        <taxon>Craniata</taxon>
        <taxon>Vertebrata</taxon>
        <taxon>Euteleostomi</taxon>
        <taxon>Amphibia</taxon>
        <taxon>Batrachia</taxon>
        <taxon>Anura</taxon>
        <taxon>Pelobatoidea</taxon>
        <taxon>Megophryidae</taxon>
        <taxon>Leptobrachium</taxon>
    </lineage>
</organism>
<dbReference type="OrthoDB" id="9985637at2759"/>
<dbReference type="GeneTree" id="ENSGT00390000011067"/>
<proteinExistence type="inferred from homology"/>
<sequence length="124" mass="14019">LTKCEKTLKRIQGQKGVLGIIVVNSEGIPIKSTMDNGSTLQYASLMHQLVMKARSSVRDIDCQNDLTFLRIRSKKNEIMVAPGNGGSCVLMIRFIQLRQPWRRHRRDLLNVIPDVAKQVRACVC</sequence>
<evidence type="ECO:0000259" key="2">
    <source>
        <dbReference type="SMART" id="SM00960"/>
    </source>
</evidence>
<accession>A0A8C5QN22</accession>
<protein>
    <submittedName>
        <fullName evidence="3">Dynein light chain roadblock-type 1</fullName>
    </submittedName>
</protein>
<dbReference type="PANTHER" id="PTHR10779">
    <property type="entry name" value="DYNEIN LIGHT CHAIN ROADBLOCK"/>
    <property type="match status" value="1"/>
</dbReference>
<evidence type="ECO:0000256" key="1">
    <source>
        <dbReference type="ARBA" id="ARBA00007191"/>
    </source>
</evidence>
<reference evidence="3" key="2">
    <citation type="submission" date="2025-09" db="UniProtKB">
        <authorList>
            <consortium name="Ensembl"/>
        </authorList>
    </citation>
    <scope>IDENTIFICATION</scope>
</reference>
<evidence type="ECO:0000313" key="4">
    <source>
        <dbReference type="Proteomes" id="UP000694569"/>
    </source>
</evidence>
<dbReference type="AlphaFoldDB" id="A0A8C5QN22"/>
<dbReference type="Pfam" id="PF03259">
    <property type="entry name" value="Robl_LC7"/>
    <property type="match status" value="1"/>
</dbReference>
<dbReference type="InterPro" id="IPR004942">
    <property type="entry name" value="Roadblock/LAMTOR2_dom"/>
</dbReference>